<keyword evidence="2" id="KW-1185">Reference proteome</keyword>
<dbReference type="PANTHER" id="PTHR37421:SF1">
    <property type="entry name" value="UPF0260 PROTEIN YCGN"/>
    <property type="match status" value="1"/>
</dbReference>
<dbReference type="InterPro" id="IPR005358">
    <property type="entry name" value="Puta_zinc/iron-chelating_dom"/>
</dbReference>
<reference evidence="1 2" key="1">
    <citation type="submission" date="2017-07" db="EMBL/GenBank/DDBJ databases">
        <authorList>
            <person name="Sun Z.S."/>
            <person name="Albrecht U."/>
            <person name="Echele G."/>
            <person name="Lee C.C."/>
        </authorList>
    </citation>
    <scope>NUCLEOTIDE SEQUENCE [LARGE SCALE GENOMIC DNA]</scope>
    <source>
        <strain evidence="1 2">CGMCC 1.12710</strain>
    </source>
</reference>
<dbReference type="NCBIfam" id="NF003501">
    <property type="entry name" value="PRK05170.1-5"/>
    <property type="match status" value="1"/>
</dbReference>
<sequence length="149" mass="16838">MADAARPFWETKTLAEMTDEEWESLCDGCGRCCLVLLCDEETGETWETDVACRLFDAKKRTCTDYMNRHARVRDCVRLSPDNAGALEWMPKTCAYRRLARGQGLPEWHPLLTGTRRSVVRAGVAVAPDLASEADVAAEDLEDRVTRRRT</sequence>
<proteinExistence type="predicted"/>
<dbReference type="NCBIfam" id="NF003507">
    <property type="entry name" value="PRK05170.2-5"/>
    <property type="match status" value="1"/>
</dbReference>
<protein>
    <submittedName>
        <fullName evidence="1">Uncharacterized protein</fullName>
    </submittedName>
</protein>
<accession>A0A239PIF1</accession>
<dbReference type="RefSeq" id="WP_089410622.1">
    <property type="nucleotide sequence ID" value="NZ_FZQA01000001.1"/>
</dbReference>
<dbReference type="AlphaFoldDB" id="A0A239PIF1"/>
<dbReference type="EMBL" id="FZQA01000001">
    <property type="protein sequence ID" value="SNT67591.1"/>
    <property type="molecule type" value="Genomic_DNA"/>
</dbReference>
<evidence type="ECO:0000313" key="1">
    <source>
        <dbReference type="EMBL" id="SNT67591.1"/>
    </source>
</evidence>
<gene>
    <name evidence="1" type="ORF">SAMN06297382_0081</name>
</gene>
<dbReference type="OrthoDB" id="9786855at2"/>
<dbReference type="PIRSF" id="PIRSF006173">
    <property type="entry name" value="UCP006173"/>
    <property type="match status" value="1"/>
</dbReference>
<dbReference type="Pfam" id="PF03692">
    <property type="entry name" value="CxxCxxCC"/>
    <property type="match status" value="1"/>
</dbReference>
<evidence type="ECO:0000313" key="2">
    <source>
        <dbReference type="Proteomes" id="UP000198346"/>
    </source>
</evidence>
<dbReference type="InterPro" id="IPR008228">
    <property type="entry name" value="UCP006173"/>
</dbReference>
<organism evidence="1 2">
    <name type="scientific">Amphiplicatus metriothermophilus</name>
    <dbReference type="NCBI Taxonomy" id="1519374"/>
    <lineage>
        <taxon>Bacteria</taxon>
        <taxon>Pseudomonadati</taxon>
        <taxon>Pseudomonadota</taxon>
        <taxon>Alphaproteobacteria</taxon>
        <taxon>Parvularculales</taxon>
        <taxon>Parvularculaceae</taxon>
        <taxon>Amphiplicatus</taxon>
    </lineage>
</organism>
<dbReference type="Proteomes" id="UP000198346">
    <property type="component" value="Unassembled WGS sequence"/>
</dbReference>
<dbReference type="PANTHER" id="PTHR37421">
    <property type="entry name" value="UPF0260 PROTEIN YCGN"/>
    <property type="match status" value="1"/>
</dbReference>
<name>A0A239PIF1_9PROT</name>